<evidence type="ECO:0000313" key="1">
    <source>
        <dbReference type="EMBL" id="EFO61791.1"/>
    </source>
</evidence>
<sequence>MSRGVIFTADFRAFLNGVLEVDVPQGYNRIQINQLMVGGNELFGRYGVWLEENKEKNVAVHTGGSLIVTQRSPVNKTYSKRPEKSCIAKIYCEGVDSQSNLLIATPIGSSVYLGMNGNPYKITNRTIRFYLTNEVDEIINHTGLIFQYTFI</sequence>
<dbReference type="EMBL" id="ACVC01000209">
    <property type="protein sequence ID" value="EFO61791.1"/>
    <property type="molecule type" value="Genomic_DNA"/>
</dbReference>
<comment type="caution">
    <text evidence="1">The sequence shown here is derived from an EMBL/GenBank/DDBJ whole genome shotgun (WGS) entry which is preliminary data.</text>
</comment>
<proteinExistence type="predicted"/>
<reference evidence="1 2" key="1">
    <citation type="journal article" date="2010" name="BMC Genomics">
        <title>Genome analysis and comparative genomics of a Giardia intestinalis assemblage E isolate.</title>
        <authorList>
            <person name="Jerlstrom-Hultqvist J."/>
            <person name="Franzen O."/>
            <person name="Ankarklev J."/>
            <person name="Xu F."/>
            <person name="Nohynkova E."/>
            <person name="Andersson J.O."/>
            <person name="Svard S.G."/>
            <person name="Andersson B."/>
        </authorList>
    </citation>
    <scope>NUCLEOTIDE SEQUENCE [LARGE SCALE GENOMIC DNA]</scope>
    <source>
        <strain evidence="1 2">P15</strain>
    </source>
</reference>
<dbReference type="Proteomes" id="UP000008974">
    <property type="component" value="Unassembled WGS sequence"/>
</dbReference>
<name>E1F6W9_GIAIA</name>
<accession>E1F6W9</accession>
<evidence type="ECO:0000313" key="2">
    <source>
        <dbReference type="Proteomes" id="UP000008974"/>
    </source>
</evidence>
<gene>
    <name evidence="1" type="ORF">GLP15_2180</name>
</gene>
<dbReference type="VEuPathDB" id="GiardiaDB:GLP15_2180"/>
<dbReference type="AlphaFoldDB" id="E1F6W9"/>
<dbReference type="OrthoDB" id="10373605at2759"/>
<protein>
    <submittedName>
        <fullName evidence="1">Uncharacterized protein</fullName>
    </submittedName>
</protein>
<organism evidence="1 2">
    <name type="scientific">Giardia intestinalis (strain P15)</name>
    <name type="common">Giardia lamblia</name>
    <dbReference type="NCBI Taxonomy" id="658858"/>
    <lineage>
        <taxon>Eukaryota</taxon>
        <taxon>Metamonada</taxon>
        <taxon>Diplomonadida</taxon>
        <taxon>Hexamitidae</taxon>
        <taxon>Giardiinae</taxon>
        <taxon>Giardia</taxon>
    </lineage>
</organism>